<reference evidence="2" key="1">
    <citation type="submission" date="2011-08" db="EMBL/GenBank/DDBJ databases">
        <authorList>
            <person name="Rombauts S."/>
        </authorList>
    </citation>
    <scope>NUCLEOTIDE SEQUENCE</scope>
    <source>
        <strain evidence="2">London</strain>
    </source>
</reference>
<dbReference type="EnsemblMetazoa" id="tetur04g04940.1">
    <property type="protein sequence ID" value="tetur04g04940.1"/>
    <property type="gene ID" value="tetur04g04940"/>
</dbReference>
<protein>
    <submittedName>
        <fullName evidence="1">Uncharacterized protein</fullName>
    </submittedName>
</protein>
<dbReference type="EMBL" id="CAEY01001362">
    <property type="status" value="NOT_ANNOTATED_CDS"/>
    <property type="molecule type" value="Genomic_DNA"/>
</dbReference>
<evidence type="ECO:0000313" key="1">
    <source>
        <dbReference type="EnsemblMetazoa" id="tetur04g04940.1"/>
    </source>
</evidence>
<organism evidence="1 2">
    <name type="scientific">Tetranychus urticae</name>
    <name type="common">Two-spotted spider mite</name>
    <dbReference type="NCBI Taxonomy" id="32264"/>
    <lineage>
        <taxon>Eukaryota</taxon>
        <taxon>Metazoa</taxon>
        <taxon>Ecdysozoa</taxon>
        <taxon>Arthropoda</taxon>
        <taxon>Chelicerata</taxon>
        <taxon>Arachnida</taxon>
        <taxon>Acari</taxon>
        <taxon>Acariformes</taxon>
        <taxon>Trombidiformes</taxon>
        <taxon>Prostigmata</taxon>
        <taxon>Eleutherengona</taxon>
        <taxon>Raphignathae</taxon>
        <taxon>Tetranychoidea</taxon>
        <taxon>Tetranychidae</taxon>
        <taxon>Tetranychus</taxon>
    </lineage>
</organism>
<dbReference type="Gene3D" id="3.90.550.10">
    <property type="entry name" value="Spore Coat Polysaccharide Biosynthesis Protein SpsA, Chain A"/>
    <property type="match status" value="1"/>
</dbReference>
<name>T1K2G5_TETUR</name>
<dbReference type="Proteomes" id="UP000015104">
    <property type="component" value="Unassembled WGS sequence"/>
</dbReference>
<keyword evidence="2" id="KW-1185">Reference proteome</keyword>
<dbReference type="AlphaFoldDB" id="T1K2G5"/>
<sequence length="172" mass="19558">MATGPWVTSKIYHPLPISPETLRTPLIVVIHSRFDDCVVLAPDFSHFMGRLLPLLHYSDAKVNFISAWNENGFTNTSTGPNLVYRVDNAHYPIRIAFMIKRVTRLSTNQLDGSLWSLELFNIKGNQIISDGIIPEQSRVLPTWKIGINGPVFETNSDYDQTYDSYQERSVCL</sequence>
<dbReference type="HOGENOM" id="CLU_1557263_0_0_1"/>
<proteinExistence type="predicted"/>
<accession>T1K2G5</accession>
<reference evidence="1" key="2">
    <citation type="submission" date="2015-06" db="UniProtKB">
        <authorList>
            <consortium name="EnsemblMetazoa"/>
        </authorList>
    </citation>
    <scope>IDENTIFICATION</scope>
</reference>
<evidence type="ECO:0000313" key="2">
    <source>
        <dbReference type="Proteomes" id="UP000015104"/>
    </source>
</evidence>
<dbReference type="InterPro" id="IPR029044">
    <property type="entry name" value="Nucleotide-diphossugar_trans"/>
</dbReference>